<dbReference type="PANTHER" id="PTHR11933">
    <property type="entry name" value="TRNA 5-METHYLAMINOMETHYL-2-THIOURIDYLATE -METHYLTRANSFERASE"/>
    <property type="match status" value="1"/>
</dbReference>
<evidence type="ECO:0000256" key="6">
    <source>
        <dbReference type="ARBA" id="ARBA00022694"/>
    </source>
</evidence>
<dbReference type="InterPro" id="IPR046885">
    <property type="entry name" value="MnmA-like_C"/>
</dbReference>
<evidence type="ECO:0000313" key="15">
    <source>
        <dbReference type="EMBL" id="VVT49743.1"/>
    </source>
</evidence>
<evidence type="ECO:0000256" key="4">
    <source>
        <dbReference type="ARBA" id="ARBA00022555"/>
    </source>
</evidence>
<dbReference type="InterPro" id="IPR004506">
    <property type="entry name" value="MnmA-like"/>
</dbReference>
<keyword evidence="6" id="KW-0819">tRNA processing</keyword>
<feature type="region of interest" description="Disordered" evidence="12">
    <location>
        <begin position="46"/>
        <end position="67"/>
    </location>
</feature>
<keyword evidence="8" id="KW-0067">ATP-binding</keyword>
<evidence type="ECO:0000256" key="5">
    <source>
        <dbReference type="ARBA" id="ARBA00022679"/>
    </source>
</evidence>
<dbReference type="GO" id="GO:0002143">
    <property type="term" value="P:tRNA wobble position uridine thiolation"/>
    <property type="evidence" value="ECO:0007669"/>
    <property type="project" value="TreeGrafter"/>
</dbReference>
<feature type="domain" description="tRNA-specific 2-thiouridylase MnmA-like central" evidence="14">
    <location>
        <begin position="323"/>
        <end position="396"/>
    </location>
</feature>
<dbReference type="AlphaFoldDB" id="A0A5E8BDT8"/>
<dbReference type="GO" id="GO:0005524">
    <property type="term" value="F:ATP binding"/>
    <property type="evidence" value="ECO:0007669"/>
    <property type="project" value="UniProtKB-KW"/>
</dbReference>
<dbReference type="GO" id="GO:0000049">
    <property type="term" value="F:tRNA binding"/>
    <property type="evidence" value="ECO:0007669"/>
    <property type="project" value="UniProtKB-KW"/>
</dbReference>
<keyword evidence="7" id="KW-0547">Nucleotide-binding</keyword>
<accession>A0A5E8BDT8</accession>
<dbReference type="RefSeq" id="XP_031853031.1">
    <property type="nucleotide sequence ID" value="XM_031997140.1"/>
</dbReference>
<dbReference type="SUPFAM" id="SSF52402">
    <property type="entry name" value="Adenine nucleotide alpha hydrolases-like"/>
    <property type="match status" value="1"/>
</dbReference>
<keyword evidence="5" id="KW-0808">Transferase</keyword>
<dbReference type="Pfam" id="PF20259">
    <property type="entry name" value="tRNA_Me_trans_M"/>
    <property type="match status" value="1"/>
</dbReference>
<organism evidence="15 16">
    <name type="scientific">Magnusiomyces paraingens</name>
    <dbReference type="NCBI Taxonomy" id="2606893"/>
    <lineage>
        <taxon>Eukaryota</taxon>
        <taxon>Fungi</taxon>
        <taxon>Dikarya</taxon>
        <taxon>Ascomycota</taxon>
        <taxon>Saccharomycotina</taxon>
        <taxon>Dipodascomycetes</taxon>
        <taxon>Dipodascales</taxon>
        <taxon>Dipodascaceae</taxon>
        <taxon>Magnusiomyces</taxon>
    </lineage>
</organism>
<dbReference type="CDD" id="cd01998">
    <property type="entry name" value="MnmA_TRMU-like"/>
    <property type="match status" value="1"/>
</dbReference>
<evidence type="ECO:0000256" key="8">
    <source>
        <dbReference type="ARBA" id="ARBA00022840"/>
    </source>
</evidence>
<evidence type="ECO:0000256" key="10">
    <source>
        <dbReference type="ARBA" id="ARBA00023157"/>
    </source>
</evidence>
<evidence type="ECO:0000259" key="13">
    <source>
        <dbReference type="Pfam" id="PF20258"/>
    </source>
</evidence>
<comment type="function">
    <text evidence="1">Catalyzes the 2-thiolation of uridine at the wobble position (U34) of mitochondrial tRNA(Lys), tRNA(Glu) and tRNA(Gln). Required for the formation of 5-taurinomethyl-2-thiouridine (tm5s2U) of mitochondrial tRNA(Lys), tRNA(Glu), and tRNA(Gln) at the wobble position. ATP is required to activate the C2 atom of the wobble base.</text>
</comment>
<feature type="domain" description="tRNA-specific 2-thiouridylase MnmA-like C-terminal" evidence="13">
    <location>
        <begin position="411"/>
        <end position="489"/>
    </location>
</feature>
<keyword evidence="4" id="KW-0820">tRNA-binding</keyword>
<dbReference type="GeneID" id="43581240"/>
<comment type="catalytic activity">
    <reaction evidence="11">
        <text>5-taurinomethyluridine(34) in tRNA + S-sulfanyl-L-cysteinyl-[protein] + AH2 + ATP = 5-taurinomethyl-2-thiouridine(34) in tRNA + L-cysteinyl-[protein] + A + AMP + diphosphate + H(+)</text>
        <dbReference type="Rhea" id="RHEA:47040"/>
        <dbReference type="Rhea" id="RHEA-COMP:10131"/>
        <dbReference type="Rhea" id="RHEA-COMP:11726"/>
        <dbReference type="Rhea" id="RHEA-COMP:11732"/>
        <dbReference type="Rhea" id="RHEA-COMP:11733"/>
        <dbReference type="ChEBI" id="CHEBI:13193"/>
        <dbReference type="ChEBI" id="CHEBI:15378"/>
        <dbReference type="ChEBI" id="CHEBI:17499"/>
        <dbReference type="ChEBI" id="CHEBI:29950"/>
        <dbReference type="ChEBI" id="CHEBI:30616"/>
        <dbReference type="ChEBI" id="CHEBI:33019"/>
        <dbReference type="ChEBI" id="CHEBI:61963"/>
        <dbReference type="ChEBI" id="CHEBI:87171"/>
        <dbReference type="ChEBI" id="CHEBI:87172"/>
        <dbReference type="ChEBI" id="CHEBI:456215"/>
        <dbReference type="EC" id="2.8.1.14"/>
    </reaction>
</comment>
<keyword evidence="16" id="KW-1185">Reference proteome</keyword>
<dbReference type="Pfam" id="PF20258">
    <property type="entry name" value="tRNA_Me_trans_C"/>
    <property type="match status" value="1"/>
</dbReference>
<dbReference type="GO" id="GO:0016783">
    <property type="term" value="F:sulfurtransferase activity"/>
    <property type="evidence" value="ECO:0007669"/>
    <property type="project" value="InterPro"/>
</dbReference>
<dbReference type="InterPro" id="IPR046884">
    <property type="entry name" value="MnmA-like_central"/>
</dbReference>
<evidence type="ECO:0000256" key="2">
    <source>
        <dbReference type="ARBA" id="ARBA00006191"/>
    </source>
</evidence>
<evidence type="ECO:0000256" key="12">
    <source>
        <dbReference type="SAM" id="MobiDB-lite"/>
    </source>
</evidence>
<dbReference type="EMBL" id="CABVLU010000002">
    <property type="protein sequence ID" value="VVT49743.1"/>
    <property type="molecule type" value="Genomic_DNA"/>
</dbReference>
<evidence type="ECO:0000256" key="9">
    <source>
        <dbReference type="ARBA" id="ARBA00022884"/>
    </source>
</evidence>
<dbReference type="InterPro" id="IPR023382">
    <property type="entry name" value="MnmA-like_central_sf"/>
</dbReference>
<dbReference type="Gene3D" id="2.30.30.280">
    <property type="entry name" value="Adenine nucleotide alpha hydrolases-like domains"/>
    <property type="match status" value="1"/>
</dbReference>
<evidence type="ECO:0000313" key="16">
    <source>
        <dbReference type="Proteomes" id="UP000398389"/>
    </source>
</evidence>
<proteinExistence type="inferred from homology"/>
<gene>
    <name evidence="15" type="ORF">SAPINGB_P002421</name>
</gene>
<evidence type="ECO:0000256" key="1">
    <source>
        <dbReference type="ARBA" id="ARBA00003986"/>
    </source>
</evidence>
<reference evidence="15 16" key="1">
    <citation type="submission" date="2019-09" db="EMBL/GenBank/DDBJ databases">
        <authorList>
            <person name="Brejova B."/>
        </authorList>
    </citation>
    <scope>NUCLEOTIDE SEQUENCE [LARGE SCALE GENOMIC DNA]</scope>
</reference>
<dbReference type="Gene3D" id="2.40.30.10">
    <property type="entry name" value="Translation factors"/>
    <property type="match status" value="1"/>
</dbReference>
<dbReference type="GO" id="GO:0005739">
    <property type="term" value="C:mitochondrion"/>
    <property type="evidence" value="ECO:0007669"/>
    <property type="project" value="TreeGrafter"/>
</dbReference>
<dbReference type="InterPro" id="IPR014729">
    <property type="entry name" value="Rossmann-like_a/b/a_fold"/>
</dbReference>
<dbReference type="PANTHER" id="PTHR11933:SF5">
    <property type="entry name" value="MITOCHONDRIAL TRNA-SPECIFIC 2-THIOURIDYLASE 1"/>
    <property type="match status" value="1"/>
</dbReference>
<dbReference type="NCBIfam" id="NF001138">
    <property type="entry name" value="PRK00143.1"/>
    <property type="match status" value="1"/>
</dbReference>
<keyword evidence="9" id="KW-0694">RNA-binding</keyword>
<dbReference type="NCBIfam" id="TIGR00420">
    <property type="entry name" value="trmU"/>
    <property type="match status" value="1"/>
</dbReference>
<evidence type="ECO:0000256" key="11">
    <source>
        <dbReference type="ARBA" id="ARBA00049564"/>
    </source>
</evidence>
<evidence type="ECO:0000259" key="14">
    <source>
        <dbReference type="Pfam" id="PF20259"/>
    </source>
</evidence>
<protein>
    <recommendedName>
        <fullName evidence="3">tRNA-5-taurinomethyluridine 2-sulfurtransferase</fullName>
        <ecNumber evidence="3">2.8.1.14</ecNumber>
    </recommendedName>
</protein>
<dbReference type="Proteomes" id="UP000398389">
    <property type="component" value="Unassembled WGS sequence"/>
</dbReference>
<dbReference type="Gene3D" id="3.40.50.620">
    <property type="entry name" value="HUPs"/>
    <property type="match status" value="1"/>
</dbReference>
<dbReference type="OrthoDB" id="3685at2759"/>
<evidence type="ECO:0000256" key="3">
    <source>
        <dbReference type="ARBA" id="ARBA00011953"/>
    </source>
</evidence>
<dbReference type="Pfam" id="PF03054">
    <property type="entry name" value="tRNA_Me_trans"/>
    <property type="match status" value="1"/>
</dbReference>
<evidence type="ECO:0000256" key="7">
    <source>
        <dbReference type="ARBA" id="ARBA00022741"/>
    </source>
</evidence>
<comment type="similarity">
    <text evidence="2">Belongs to the MnmA/TRMU family.</text>
</comment>
<name>A0A5E8BDT8_9ASCO</name>
<sequence>MNRQNIVPTLLKNTRLPLARPSRILLFKSQWCMCRPRFISINTHTDNSPLPEQINNTRNTKKQSNNTPIDVLSETLLKDPLSLLLLPSTDSDIYEDRLPGPNDDVWVGLSSGVDSSTSVALLKELSERQKQASSVPGSGKVRGIFMANWSSTAKCAEADWADVQRVCKTVGVECERVSFEREYWQEVFEPMVDMYRQGMTPNPDVGCNRHIKFGVLIKYLKAKYKNNNSKKWWLATGHYARIATHKPSGETHLLRPNHLPKDQSYYLSSISADVFPHILFPLSHYTKPQVRQLAKSVFHLPTAEKPDSQGLCFVSQEHNTFRHFLDEYLPPAPGDFVIKGLADDGTEIKTVVGKHKGIWHATVGQKSGFALPQGRPETKGVWYVQAKTPESREITLVRGNNHPSLFSSLVNVNHFDFLGGSPPKDLTNLHVQYRSLQAPEPVKSLECKQQGSSNDYSLAVEFESPRRAIAPGQYLVLYSGDRVLGSGIITSTTPIANPYS</sequence>
<keyword evidence="10" id="KW-1015">Disulfide bond</keyword>
<dbReference type="EC" id="2.8.1.14" evidence="3"/>